<dbReference type="Proteomes" id="UP001595912">
    <property type="component" value="Unassembled WGS sequence"/>
</dbReference>
<name>A0ABV9VZN2_9ACTN</name>
<organism evidence="1 2">
    <name type="scientific">Dactylosporangium cerinum</name>
    <dbReference type="NCBI Taxonomy" id="1434730"/>
    <lineage>
        <taxon>Bacteria</taxon>
        <taxon>Bacillati</taxon>
        <taxon>Actinomycetota</taxon>
        <taxon>Actinomycetes</taxon>
        <taxon>Micromonosporales</taxon>
        <taxon>Micromonosporaceae</taxon>
        <taxon>Dactylosporangium</taxon>
    </lineage>
</organism>
<dbReference type="RefSeq" id="WP_380117235.1">
    <property type="nucleotide sequence ID" value="NZ_JBHSIU010000028.1"/>
</dbReference>
<gene>
    <name evidence="1" type="ORF">ACFPIJ_22955</name>
</gene>
<evidence type="ECO:0008006" key="3">
    <source>
        <dbReference type="Google" id="ProtNLM"/>
    </source>
</evidence>
<reference evidence="2" key="1">
    <citation type="journal article" date="2019" name="Int. J. Syst. Evol. Microbiol.">
        <title>The Global Catalogue of Microorganisms (GCM) 10K type strain sequencing project: providing services to taxonomists for standard genome sequencing and annotation.</title>
        <authorList>
            <consortium name="The Broad Institute Genomics Platform"/>
            <consortium name="The Broad Institute Genome Sequencing Center for Infectious Disease"/>
            <person name="Wu L."/>
            <person name="Ma J."/>
        </authorList>
    </citation>
    <scope>NUCLEOTIDE SEQUENCE [LARGE SCALE GENOMIC DNA]</scope>
    <source>
        <strain evidence="2">CGMCC 4.7152</strain>
    </source>
</reference>
<evidence type="ECO:0000313" key="1">
    <source>
        <dbReference type="EMBL" id="MFC5000685.1"/>
    </source>
</evidence>
<comment type="caution">
    <text evidence="1">The sequence shown here is derived from an EMBL/GenBank/DDBJ whole genome shotgun (WGS) entry which is preliminary data.</text>
</comment>
<protein>
    <recommendedName>
        <fullName evidence="3">Winged helix-turn helix domain-containing protein</fullName>
    </recommendedName>
</protein>
<sequence>MLTAPVKGRQLARGWQPADLVRLVQRRYGARHGRVTIDVIAAQMRAYAPATVDERWEAQLGDLGATVWWERDDRYPATLAEREGLTRAE</sequence>
<dbReference type="EMBL" id="JBHSIU010000028">
    <property type="protein sequence ID" value="MFC5000685.1"/>
    <property type="molecule type" value="Genomic_DNA"/>
</dbReference>
<evidence type="ECO:0000313" key="2">
    <source>
        <dbReference type="Proteomes" id="UP001595912"/>
    </source>
</evidence>
<accession>A0ABV9VZN2</accession>
<keyword evidence="2" id="KW-1185">Reference proteome</keyword>
<proteinExistence type="predicted"/>